<evidence type="ECO:0000256" key="2">
    <source>
        <dbReference type="ARBA" id="ARBA00023040"/>
    </source>
</evidence>
<accession>A0AAU9WB30</accession>
<comment type="caution">
    <text evidence="6">The sequence shown here is derived from an EMBL/GenBank/DDBJ whole genome shotgun (WGS) entry which is preliminary data.</text>
</comment>
<keyword evidence="3" id="KW-0675">Receptor</keyword>
<feature type="transmembrane region" description="Helical" evidence="5">
    <location>
        <begin position="49"/>
        <end position="66"/>
    </location>
</feature>
<dbReference type="AlphaFoldDB" id="A0AAU9WB30"/>
<proteinExistence type="predicted"/>
<gene>
    <name evidence="6" type="ORF">PMEA_00035363</name>
</gene>
<evidence type="ECO:0000256" key="1">
    <source>
        <dbReference type="ARBA" id="ARBA00004141"/>
    </source>
</evidence>
<dbReference type="GO" id="GO:0005886">
    <property type="term" value="C:plasma membrane"/>
    <property type="evidence" value="ECO:0007669"/>
    <property type="project" value="TreeGrafter"/>
</dbReference>
<keyword evidence="2" id="KW-0297">G-protein coupled receptor</keyword>
<keyword evidence="7" id="KW-1185">Reference proteome</keyword>
<name>A0AAU9WB30_9CNID</name>
<dbReference type="PANTHER" id="PTHR45695:SF9">
    <property type="entry name" value="LEUCOKININ RECEPTOR"/>
    <property type="match status" value="1"/>
</dbReference>
<evidence type="ECO:0000256" key="5">
    <source>
        <dbReference type="SAM" id="Phobius"/>
    </source>
</evidence>
<keyword evidence="5" id="KW-0472">Membrane</keyword>
<keyword evidence="4" id="KW-0807">Transducer</keyword>
<organism evidence="6 7">
    <name type="scientific">Pocillopora meandrina</name>
    <dbReference type="NCBI Taxonomy" id="46732"/>
    <lineage>
        <taxon>Eukaryota</taxon>
        <taxon>Metazoa</taxon>
        <taxon>Cnidaria</taxon>
        <taxon>Anthozoa</taxon>
        <taxon>Hexacorallia</taxon>
        <taxon>Scleractinia</taxon>
        <taxon>Astrocoeniina</taxon>
        <taxon>Pocilloporidae</taxon>
        <taxon>Pocillopora</taxon>
    </lineage>
</organism>
<sequence length="321" mass="36617">MMCGQFLFLEFLIFFVIFLVGFASNILFILLSCKTGNNSKSHSKNCNDYLLHCSIANLILLVRMPFDIISFTTNGSWFFGEYSCSLHFFVERAIYIAIATHIMNMARDAYTPFGFPTQPSFCTTNWVMSLVFAFPLLFTSLVRIPGRCTRCTLINNSLGRMPVFQWTEYLYVAILPLVTVCFYCNKFGVHPDYEALDKAGKNKCTGQTHAFLQPEVKMGVTGWIYQGHLNPDDHNGQTKMKLRRICLTLATTIFICTSPARLTEIAGGNFELWPGSRIIFFFIPRLLIYGQTIIFSVVRAFSFPSFYQEAKIATKRICSCR</sequence>
<comment type="subcellular location">
    <subcellularLocation>
        <location evidence="1">Membrane</location>
        <topology evidence="1">Multi-pass membrane protein</topology>
    </subcellularLocation>
</comment>
<keyword evidence="5" id="KW-1133">Transmembrane helix</keyword>
<dbReference type="SUPFAM" id="SSF81321">
    <property type="entry name" value="Family A G protein-coupled receptor-like"/>
    <property type="match status" value="1"/>
</dbReference>
<evidence type="ECO:0008006" key="8">
    <source>
        <dbReference type="Google" id="ProtNLM"/>
    </source>
</evidence>
<feature type="non-terminal residue" evidence="6">
    <location>
        <position position="321"/>
    </location>
</feature>
<dbReference type="EMBL" id="CALNXJ010000009">
    <property type="protein sequence ID" value="CAH3103970.1"/>
    <property type="molecule type" value="Genomic_DNA"/>
</dbReference>
<feature type="transmembrane region" description="Helical" evidence="5">
    <location>
        <begin position="6"/>
        <end position="28"/>
    </location>
</feature>
<evidence type="ECO:0000256" key="4">
    <source>
        <dbReference type="ARBA" id="ARBA00023224"/>
    </source>
</evidence>
<dbReference type="PANTHER" id="PTHR45695">
    <property type="entry name" value="LEUCOKININ RECEPTOR-RELATED"/>
    <property type="match status" value="1"/>
</dbReference>
<keyword evidence="5" id="KW-0812">Transmembrane</keyword>
<dbReference type="Proteomes" id="UP001159428">
    <property type="component" value="Unassembled WGS sequence"/>
</dbReference>
<feature type="transmembrane region" description="Helical" evidence="5">
    <location>
        <begin position="278"/>
        <end position="301"/>
    </location>
</feature>
<protein>
    <recommendedName>
        <fullName evidence="8">G-protein coupled receptors family 1 profile domain-containing protein</fullName>
    </recommendedName>
</protein>
<evidence type="ECO:0000256" key="3">
    <source>
        <dbReference type="ARBA" id="ARBA00023170"/>
    </source>
</evidence>
<feature type="transmembrane region" description="Helical" evidence="5">
    <location>
        <begin position="126"/>
        <end position="146"/>
    </location>
</feature>
<dbReference type="GO" id="GO:0004930">
    <property type="term" value="F:G protein-coupled receptor activity"/>
    <property type="evidence" value="ECO:0007669"/>
    <property type="project" value="UniProtKB-KW"/>
</dbReference>
<feature type="transmembrane region" description="Helical" evidence="5">
    <location>
        <begin position="86"/>
        <end position="106"/>
    </location>
</feature>
<evidence type="ECO:0000313" key="6">
    <source>
        <dbReference type="EMBL" id="CAH3103970.1"/>
    </source>
</evidence>
<dbReference type="Gene3D" id="1.20.1070.10">
    <property type="entry name" value="Rhodopsin 7-helix transmembrane proteins"/>
    <property type="match status" value="1"/>
</dbReference>
<reference evidence="6 7" key="1">
    <citation type="submission" date="2022-05" db="EMBL/GenBank/DDBJ databases">
        <authorList>
            <consortium name="Genoscope - CEA"/>
            <person name="William W."/>
        </authorList>
    </citation>
    <scope>NUCLEOTIDE SEQUENCE [LARGE SCALE GENOMIC DNA]</scope>
</reference>
<evidence type="ECO:0000313" key="7">
    <source>
        <dbReference type="Proteomes" id="UP001159428"/>
    </source>
</evidence>
<feature type="transmembrane region" description="Helical" evidence="5">
    <location>
        <begin position="245"/>
        <end position="266"/>
    </location>
</feature>